<comment type="caution">
    <text evidence="2">The sequence shown here is derived from an EMBL/GenBank/DDBJ whole genome shotgun (WGS) entry which is preliminary data.</text>
</comment>
<protein>
    <submittedName>
        <fullName evidence="2">Uncharacterized protein</fullName>
    </submittedName>
</protein>
<evidence type="ECO:0000313" key="2">
    <source>
        <dbReference type="EMBL" id="GAA3845103.1"/>
    </source>
</evidence>
<feature type="region of interest" description="Disordered" evidence="1">
    <location>
        <begin position="1"/>
        <end position="96"/>
    </location>
</feature>
<dbReference type="Proteomes" id="UP001501563">
    <property type="component" value="Unassembled WGS sequence"/>
</dbReference>
<sequence length="96" mass="10091">MTITKGCIRRHALSGPRKAAHERPEPPTPSATAPAGTGLAHRFPGAGRIADTTRDIGLAQPPWYLSPRHVRGPDPVPDRALGPGRAVAPVSRPPQA</sequence>
<keyword evidence="3" id="KW-1185">Reference proteome</keyword>
<reference evidence="3" key="1">
    <citation type="journal article" date="2019" name="Int. J. Syst. Evol. Microbiol.">
        <title>The Global Catalogue of Microorganisms (GCM) 10K type strain sequencing project: providing services to taxonomists for standard genome sequencing and annotation.</title>
        <authorList>
            <consortium name="The Broad Institute Genomics Platform"/>
            <consortium name="The Broad Institute Genome Sequencing Center for Infectious Disease"/>
            <person name="Wu L."/>
            <person name="Ma J."/>
        </authorList>
    </citation>
    <scope>NUCLEOTIDE SEQUENCE [LARGE SCALE GENOMIC DNA]</scope>
    <source>
        <strain evidence="3">JCM 16578</strain>
    </source>
</reference>
<organism evidence="2 3">
    <name type="scientific">Streptomyces lannensis</name>
    <dbReference type="NCBI Taxonomy" id="766498"/>
    <lineage>
        <taxon>Bacteria</taxon>
        <taxon>Bacillati</taxon>
        <taxon>Actinomycetota</taxon>
        <taxon>Actinomycetes</taxon>
        <taxon>Kitasatosporales</taxon>
        <taxon>Streptomycetaceae</taxon>
        <taxon>Streptomyces</taxon>
    </lineage>
</organism>
<evidence type="ECO:0000313" key="3">
    <source>
        <dbReference type="Proteomes" id="UP001501563"/>
    </source>
</evidence>
<evidence type="ECO:0000256" key="1">
    <source>
        <dbReference type="SAM" id="MobiDB-lite"/>
    </source>
</evidence>
<proteinExistence type="predicted"/>
<name>A0ABP7JHB5_9ACTN</name>
<accession>A0ABP7JHB5</accession>
<gene>
    <name evidence="2" type="ORF">GCM10022207_02270</name>
</gene>
<dbReference type="EMBL" id="BAAAZA010000001">
    <property type="protein sequence ID" value="GAA3845103.1"/>
    <property type="molecule type" value="Genomic_DNA"/>
</dbReference>